<evidence type="ECO:0000256" key="2">
    <source>
        <dbReference type="ARBA" id="ARBA00023315"/>
    </source>
</evidence>
<keyword evidence="6" id="KW-1185">Reference proteome</keyword>
<reference evidence="7" key="1">
    <citation type="submission" date="2025-08" db="UniProtKB">
        <authorList>
            <consortium name="RefSeq"/>
        </authorList>
    </citation>
    <scope>IDENTIFICATION</scope>
    <source>
        <strain evidence="7">Airmid</strain>
    </source>
</reference>
<evidence type="ECO:0000313" key="7">
    <source>
        <dbReference type="RefSeq" id="XP_027203300.1"/>
    </source>
</evidence>
<keyword evidence="2" id="KW-0808">Transferase</keyword>
<dbReference type="Pfam" id="PF00755">
    <property type="entry name" value="Carn_acyltransf"/>
    <property type="match status" value="1"/>
</dbReference>
<name>A0A6P6YDD7_DERPT</name>
<evidence type="ECO:0000256" key="3">
    <source>
        <dbReference type="ARBA" id="ARBA00048999"/>
    </source>
</evidence>
<dbReference type="GO" id="GO:0043005">
    <property type="term" value="C:neuron projection"/>
    <property type="evidence" value="ECO:0007669"/>
    <property type="project" value="TreeGrafter"/>
</dbReference>
<feature type="region of interest" description="Disordered" evidence="4">
    <location>
        <begin position="1"/>
        <end position="49"/>
    </location>
</feature>
<dbReference type="Proteomes" id="UP000515146">
    <property type="component" value="Unplaced"/>
</dbReference>
<feature type="compositionally biased region" description="Basic and acidic residues" evidence="4">
    <location>
        <begin position="39"/>
        <end position="49"/>
    </location>
</feature>
<accession>A0A6P6YDD7</accession>
<organism evidence="6 7">
    <name type="scientific">Dermatophagoides pteronyssinus</name>
    <name type="common">European house dust mite</name>
    <dbReference type="NCBI Taxonomy" id="6956"/>
    <lineage>
        <taxon>Eukaryota</taxon>
        <taxon>Metazoa</taxon>
        <taxon>Ecdysozoa</taxon>
        <taxon>Arthropoda</taxon>
        <taxon>Chelicerata</taxon>
        <taxon>Arachnida</taxon>
        <taxon>Acari</taxon>
        <taxon>Acariformes</taxon>
        <taxon>Sarcoptiformes</taxon>
        <taxon>Astigmata</taxon>
        <taxon>Psoroptidia</taxon>
        <taxon>Analgoidea</taxon>
        <taxon>Pyroglyphidae</taxon>
        <taxon>Dermatophagoidinae</taxon>
        <taxon>Dermatophagoides</taxon>
    </lineage>
</organism>
<proteinExistence type="predicted"/>
<dbReference type="GO" id="GO:0005737">
    <property type="term" value="C:cytoplasm"/>
    <property type="evidence" value="ECO:0007669"/>
    <property type="project" value="TreeGrafter"/>
</dbReference>
<comment type="catalytic activity">
    <reaction evidence="3">
        <text>4,8-dimethylnonanoyl-CoA + (R)-carnitine = O-4,8-dimethylnonanoyl-(R)-carnitine + CoA</text>
        <dbReference type="Rhea" id="RHEA:44860"/>
        <dbReference type="ChEBI" id="CHEBI:16347"/>
        <dbReference type="ChEBI" id="CHEBI:57287"/>
        <dbReference type="ChEBI" id="CHEBI:77061"/>
        <dbReference type="ChEBI" id="CHEBI:84654"/>
    </reaction>
</comment>
<evidence type="ECO:0000256" key="1">
    <source>
        <dbReference type="ARBA" id="ARBA00005005"/>
    </source>
</evidence>
<dbReference type="AlphaFoldDB" id="A0A6P6YDD7"/>
<dbReference type="GO" id="GO:0006635">
    <property type="term" value="P:fatty acid beta-oxidation"/>
    <property type="evidence" value="ECO:0007669"/>
    <property type="project" value="UniProtKB-UniPathway"/>
</dbReference>
<dbReference type="GO" id="GO:0008292">
    <property type="term" value="P:acetylcholine biosynthetic process"/>
    <property type="evidence" value="ECO:0007669"/>
    <property type="project" value="TreeGrafter"/>
</dbReference>
<dbReference type="RefSeq" id="XP_027203300.1">
    <property type="nucleotide sequence ID" value="XM_027347499.1"/>
</dbReference>
<protein>
    <submittedName>
        <fullName evidence="7">Carnitine O-acetyltransferase-like</fullName>
    </submittedName>
</protein>
<feature type="non-terminal residue" evidence="7">
    <location>
        <position position="126"/>
    </location>
</feature>
<dbReference type="InterPro" id="IPR042572">
    <property type="entry name" value="Carn_acyl_trans_N"/>
</dbReference>
<dbReference type="Gene3D" id="1.10.275.20">
    <property type="entry name" value="Choline/Carnitine o-acyltransferase"/>
    <property type="match status" value="1"/>
</dbReference>
<dbReference type="InterPro" id="IPR000542">
    <property type="entry name" value="Carn_acyl_trans"/>
</dbReference>
<dbReference type="GO" id="GO:0004102">
    <property type="term" value="F:choline O-acetyltransferase activity"/>
    <property type="evidence" value="ECO:0007669"/>
    <property type="project" value="TreeGrafter"/>
</dbReference>
<dbReference type="GO" id="GO:0045202">
    <property type="term" value="C:synapse"/>
    <property type="evidence" value="ECO:0007669"/>
    <property type="project" value="GOC"/>
</dbReference>
<dbReference type="KEGG" id="dpte:113797163"/>
<feature type="domain" description="Choline/carnitine acyltransferase" evidence="5">
    <location>
        <begin position="56"/>
        <end position="126"/>
    </location>
</feature>
<dbReference type="UniPathway" id="UPA00659"/>
<sequence>MIHSDDNGGAGGGGAKAATPIGQVGVKIPDGKQQLGNSGREEEKRQDKWIEDLPTLPIPDLEKTMERYLDGLESVIQSTLQMEQTRLIVKDFLYGNNDNNDDDHSEGKRLQKLLIEYAKQTDNWVS</sequence>
<dbReference type="SUPFAM" id="SSF52777">
    <property type="entry name" value="CoA-dependent acyltransferases"/>
    <property type="match status" value="1"/>
</dbReference>
<evidence type="ECO:0000256" key="4">
    <source>
        <dbReference type="SAM" id="MobiDB-lite"/>
    </source>
</evidence>
<keyword evidence="2" id="KW-0012">Acyltransferase</keyword>
<comment type="pathway">
    <text evidence="1">Lipid metabolism; fatty acid beta-oxidation.</text>
</comment>
<gene>
    <name evidence="7" type="primary">LOC113797163</name>
</gene>
<dbReference type="InterPro" id="IPR039551">
    <property type="entry name" value="Cho/carn_acyl_trans"/>
</dbReference>
<dbReference type="PANTHER" id="PTHR22589:SF14">
    <property type="entry name" value="CHOLINE O-ACETYLTRANSFERASE"/>
    <property type="match status" value="1"/>
</dbReference>
<dbReference type="PANTHER" id="PTHR22589">
    <property type="entry name" value="CARNITINE O-ACYLTRANSFERASE"/>
    <property type="match status" value="1"/>
</dbReference>
<dbReference type="InParanoid" id="A0A6P6YDD7"/>
<dbReference type="OrthoDB" id="240216at2759"/>
<evidence type="ECO:0000259" key="5">
    <source>
        <dbReference type="Pfam" id="PF00755"/>
    </source>
</evidence>
<dbReference type="GO" id="GO:0007274">
    <property type="term" value="P:neuromuscular synaptic transmission"/>
    <property type="evidence" value="ECO:0007669"/>
    <property type="project" value="TreeGrafter"/>
</dbReference>
<evidence type="ECO:0000313" key="6">
    <source>
        <dbReference type="Proteomes" id="UP000515146"/>
    </source>
</evidence>